<proteinExistence type="predicted"/>
<sequence length="293" mass="31920">MGSTRLDIDLVFSIDPADGEPAEDQAHGTIRANGLEIEVFLSDPERFVRARMSSLPALRTLAADLAERGLVVSVSGPDGVIARMGAVQAPLAQRLVTKSPHLVVGSTAAVSPLLRRWRQPAAPERTLPLPPPTPFPLVPTLARRIRRRVTTTHYAPGAGRPRLIFVVGSEYWNGQPPREFDLLPGVTRIGSAEDADLRLEGLDALHAEIRHDENDEYLLVALGPVGGGARTDDPSSGQILRTGARLEMGSWRMGFFREEYADHGRPFGGRLGGELSVQKPQPPRDRTTRRPPP</sequence>
<feature type="region of interest" description="Disordered" evidence="1">
    <location>
        <begin position="266"/>
        <end position="293"/>
    </location>
</feature>
<dbReference type="EMBL" id="PPXD01000026">
    <property type="protein sequence ID" value="POH62503.1"/>
    <property type="molecule type" value="Genomic_DNA"/>
</dbReference>
<organism evidence="2 3">
    <name type="scientific">Cryobacterium zongtaii</name>
    <dbReference type="NCBI Taxonomy" id="1259217"/>
    <lineage>
        <taxon>Bacteria</taxon>
        <taxon>Bacillati</taxon>
        <taxon>Actinomycetota</taxon>
        <taxon>Actinomycetes</taxon>
        <taxon>Micrococcales</taxon>
        <taxon>Microbacteriaceae</taxon>
        <taxon>Cryobacterium</taxon>
    </lineage>
</organism>
<evidence type="ECO:0000313" key="2">
    <source>
        <dbReference type="EMBL" id="POH62503.1"/>
    </source>
</evidence>
<evidence type="ECO:0000313" key="3">
    <source>
        <dbReference type="Proteomes" id="UP000237340"/>
    </source>
</evidence>
<dbReference type="SUPFAM" id="SSF49879">
    <property type="entry name" value="SMAD/FHA domain"/>
    <property type="match status" value="1"/>
</dbReference>
<dbReference type="InterPro" id="IPR008984">
    <property type="entry name" value="SMAD_FHA_dom_sf"/>
</dbReference>
<gene>
    <name evidence="2" type="ORF">C3B61_16770</name>
</gene>
<dbReference type="CDD" id="cd00060">
    <property type="entry name" value="FHA"/>
    <property type="match status" value="1"/>
</dbReference>
<comment type="caution">
    <text evidence="2">The sequence shown here is derived from an EMBL/GenBank/DDBJ whole genome shotgun (WGS) entry which is preliminary data.</text>
</comment>
<dbReference type="Proteomes" id="UP000237340">
    <property type="component" value="Unassembled WGS sequence"/>
</dbReference>
<name>A0A2S3ZAA0_9MICO</name>
<dbReference type="RefSeq" id="WP_103461646.1">
    <property type="nucleotide sequence ID" value="NZ_PPXD01000026.1"/>
</dbReference>
<accession>A0A2S3ZAA0</accession>
<feature type="compositionally biased region" description="Basic and acidic residues" evidence="1">
    <location>
        <begin position="282"/>
        <end position="293"/>
    </location>
</feature>
<protein>
    <recommendedName>
        <fullName evidence="4">FHA domain-containing protein</fullName>
    </recommendedName>
</protein>
<reference evidence="2 3" key="1">
    <citation type="submission" date="2018-01" db="EMBL/GenBank/DDBJ databases">
        <title>Cryobacterium sp. nov., from glaciers in China.</title>
        <authorList>
            <person name="Liu Q."/>
            <person name="Xin Y.-H."/>
        </authorList>
    </citation>
    <scope>NUCLEOTIDE SEQUENCE [LARGE SCALE GENOMIC DNA]</scope>
    <source>
        <strain evidence="2 3">TMN-42</strain>
    </source>
</reference>
<keyword evidence="3" id="KW-1185">Reference proteome</keyword>
<evidence type="ECO:0000256" key="1">
    <source>
        <dbReference type="SAM" id="MobiDB-lite"/>
    </source>
</evidence>
<evidence type="ECO:0008006" key="4">
    <source>
        <dbReference type="Google" id="ProtNLM"/>
    </source>
</evidence>
<dbReference type="AlphaFoldDB" id="A0A2S3ZAA0"/>